<evidence type="ECO:0000313" key="2">
    <source>
        <dbReference type="Proteomes" id="UP001465426"/>
    </source>
</evidence>
<dbReference type="RefSeq" id="WP_235252801.1">
    <property type="nucleotide sequence ID" value="NZ_JBBMFN010000113.1"/>
</dbReference>
<keyword evidence="2" id="KW-1185">Reference proteome</keyword>
<organism evidence="1 2">
    <name type="scientific">Niallia hominis</name>
    <dbReference type="NCBI Taxonomy" id="3133173"/>
    <lineage>
        <taxon>Bacteria</taxon>
        <taxon>Bacillati</taxon>
        <taxon>Bacillota</taxon>
        <taxon>Bacilli</taxon>
        <taxon>Bacillales</taxon>
        <taxon>Bacillaceae</taxon>
        <taxon>Niallia</taxon>
    </lineage>
</organism>
<protein>
    <recommendedName>
        <fullName evidence="3">CN hydrolase domain-containing protein</fullName>
    </recommendedName>
</protein>
<dbReference type="Proteomes" id="UP001465426">
    <property type="component" value="Unassembled WGS sequence"/>
</dbReference>
<proteinExistence type="predicted"/>
<comment type="caution">
    <text evidence="1">The sequence shown here is derived from an EMBL/GenBank/DDBJ whole genome shotgun (WGS) entry which is preliminary data.</text>
</comment>
<sequence length="115" mass="13351">MKILIGQPKMEKSLQQLLVELESFPEVDVILFPEGYFTADYLEEVCHLAKKHHTYIVSGYKDVNNKDRAFIANRSGRMMLDRAKTPENEMLYRPSKTSDDTLSSGYLLCREIFKD</sequence>
<name>A0ABV1F575_9BACI</name>
<accession>A0ABV1F575</accession>
<reference evidence="1 2" key="1">
    <citation type="submission" date="2024-03" db="EMBL/GenBank/DDBJ databases">
        <title>Human intestinal bacterial collection.</title>
        <authorList>
            <person name="Pauvert C."/>
            <person name="Hitch T.C.A."/>
            <person name="Clavel T."/>
        </authorList>
    </citation>
    <scope>NUCLEOTIDE SEQUENCE [LARGE SCALE GENOMIC DNA]</scope>
    <source>
        <strain evidence="1 2">CLA-SR-H024</strain>
    </source>
</reference>
<dbReference type="SUPFAM" id="SSF56317">
    <property type="entry name" value="Carbon-nitrogen hydrolase"/>
    <property type="match status" value="1"/>
</dbReference>
<evidence type="ECO:0008006" key="3">
    <source>
        <dbReference type="Google" id="ProtNLM"/>
    </source>
</evidence>
<dbReference type="EMBL" id="JBBMFN010000113">
    <property type="protein sequence ID" value="MEQ2468522.1"/>
    <property type="molecule type" value="Genomic_DNA"/>
</dbReference>
<dbReference type="InterPro" id="IPR036526">
    <property type="entry name" value="C-N_Hydrolase_sf"/>
</dbReference>
<gene>
    <name evidence="1" type="ORF">WMO63_22990</name>
</gene>
<evidence type="ECO:0000313" key="1">
    <source>
        <dbReference type="EMBL" id="MEQ2468522.1"/>
    </source>
</evidence>